<protein>
    <recommendedName>
        <fullName evidence="4">Transposase</fullName>
    </recommendedName>
</protein>
<evidence type="ECO:0000256" key="1">
    <source>
        <dbReference type="SAM" id="MobiDB-lite"/>
    </source>
</evidence>
<keyword evidence="3" id="KW-1185">Reference proteome</keyword>
<evidence type="ECO:0000313" key="3">
    <source>
        <dbReference type="Proteomes" id="UP001161325"/>
    </source>
</evidence>
<gene>
    <name evidence="2" type="ORF">rosag_48260</name>
</gene>
<evidence type="ECO:0008006" key="4">
    <source>
        <dbReference type="Google" id="ProtNLM"/>
    </source>
</evidence>
<organism evidence="2 3">
    <name type="scientific">Roseisolibacter agri</name>
    <dbReference type="NCBI Taxonomy" id="2014610"/>
    <lineage>
        <taxon>Bacteria</taxon>
        <taxon>Pseudomonadati</taxon>
        <taxon>Gemmatimonadota</taxon>
        <taxon>Gemmatimonadia</taxon>
        <taxon>Gemmatimonadales</taxon>
        <taxon>Gemmatimonadaceae</taxon>
        <taxon>Roseisolibacter</taxon>
    </lineage>
</organism>
<feature type="compositionally biased region" description="Basic residues" evidence="1">
    <location>
        <begin position="60"/>
        <end position="78"/>
    </location>
</feature>
<dbReference type="EMBL" id="BRXS01000008">
    <property type="protein sequence ID" value="GLC28313.1"/>
    <property type="molecule type" value="Genomic_DNA"/>
</dbReference>
<feature type="region of interest" description="Disordered" evidence="1">
    <location>
        <begin position="54"/>
        <end position="78"/>
    </location>
</feature>
<sequence>MADVLYAYFTRWERDGTWDRIHRALQRTLRSEYNAIDFELFCIDSTIVRAHKAAAGAGGKRARRRAARPRARAQPRRV</sequence>
<dbReference type="PANTHER" id="PTHR46637:SF1">
    <property type="entry name" value="BLL5188 PROTEIN"/>
    <property type="match status" value="1"/>
</dbReference>
<evidence type="ECO:0000313" key="2">
    <source>
        <dbReference type="EMBL" id="GLC28313.1"/>
    </source>
</evidence>
<dbReference type="AlphaFoldDB" id="A0AA37QM06"/>
<dbReference type="Proteomes" id="UP001161325">
    <property type="component" value="Unassembled WGS sequence"/>
</dbReference>
<reference evidence="2" key="1">
    <citation type="submission" date="2022-08" db="EMBL/GenBank/DDBJ databases">
        <title>Draft genome sequencing of Roseisolibacter agri AW1220.</title>
        <authorList>
            <person name="Tobiishi Y."/>
            <person name="Tonouchi A."/>
        </authorList>
    </citation>
    <scope>NUCLEOTIDE SEQUENCE</scope>
    <source>
        <strain evidence="2">AW1220</strain>
    </source>
</reference>
<dbReference type="InterPro" id="IPR052909">
    <property type="entry name" value="Transposase_6_like"/>
</dbReference>
<proteinExistence type="predicted"/>
<comment type="caution">
    <text evidence="2">The sequence shown here is derived from an EMBL/GenBank/DDBJ whole genome shotgun (WGS) entry which is preliminary data.</text>
</comment>
<name>A0AA37QM06_9BACT</name>
<dbReference type="PANTHER" id="PTHR46637">
    <property type="entry name" value="TIS1421-TRANSPOSASE PROTEIN A"/>
    <property type="match status" value="1"/>
</dbReference>
<accession>A0AA37QM06</accession>